<dbReference type="InterPro" id="IPR007367">
    <property type="entry name" value="DUF433"/>
</dbReference>
<dbReference type="Gene3D" id="1.10.10.10">
    <property type="entry name" value="Winged helix-like DNA-binding domain superfamily/Winged helix DNA-binding domain"/>
    <property type="match status" value="1"/>
</dbReference>
<dbReference type="Proteomes" id="UP000232003">
    <property type="component" value="Chromosome"/>
</dbReference>
<sequence length="47" mass="5274">MVQATEHLYVVKDERILGGEPIIKGTRTSVRAIAETWGRGYTVKTKN</sequence>
<name>A0A2K8T2C0_9NOSO</name>
<dbReference type="PANTHER" id="PTHR34849">
    <property type="entry name" value="SSL5025 PROTEIN"/>
    <property type="match status" value="1"/>
</dbReference>
<proteinExistence type="predicted"/>
<organism evidence="1 2">
    <name type="scientific">Nostoc flagelliforme CCNUN1</name>
    <dbReference type="NCBI Taxonomy" id="2038116"/>
    <lineage>
        <taxon>Bacteria</taxon>
        <taxon>Bacillati</taxon>
        <taxon>Cyanobacteriota</taxon>
        <taxon>Cyanophyceae</taxon>
        <taxon>Nostocales</taxon>
        <taxon>Nostocaceae</taxon>
        <taxon>Nostoc</taxon>
    </lineage>
</organism>
<dbReference type="OrthoDB" id="427790at2"/>
<reference evidence="1 2" key="1">
    <citation type="submission" date="2017-11" db="EMBL/GenBank/DDBJ databases">
        <title>Complete genome of a free-living desiccation-tolerant cyanobacterium and its photosynthetic adaptation to extreme terrestrial habitat.</title>
        <authorList>
            <person name="Shang J."/>
        </authorList>
    </citation>
    <scope>NUCLEOTIDE SEQUENCE [LARGE SCALE GENOMIC DNA]</scope>
    <source>
        <strain evidence="1 2">CCNUN1</strain>
    </source>
</reference>
<keyword evidence="2" id="KW-1185">Reference proteome</keyword>
<evidence type="ECO:0000313" key="2">
    <source>
        <dbReference type="Proteomes" id="UP000232003"/>
    </source>
</evidence>
<dbReference type="InterPro" id="IPR009057">
    <property type="entry name" value="Homeodomain-like_sf"/>
</dbReference>
<dbReference type="SUPFAM" id="SSF46689">
    <property type="entry name" value="Homeodomain-like"/>
    <property type="match status" value="1"/>
</dbReference>
<dbReference type="EMBL" id="CP024785">
    <property type="protein sequence ID" value="AUB41837.1"/>
    <property type="molecule type" value="Genomic_DNA"/>
</dbReference>
<dbReference type="Pfam" id="PF04255">
    <property type="entry name" value="DUF433"/>
    <property type="match status" value="1"/>
</dbReference>
<dbReference type="InterPro" id="IPR036388">
    <property type="entry name" value="WH-like_DNA-bd_sf"/>
</dbReference>
<dbReference type="KEGG" id="nfl:COO91_07919"/>
<dbReference type="RefSeq" id="WP_100902091.1">
    <property type="nucleotide sequence ID" value="NZ_CAWNNC010000001.1"/>
</dbReference>
<evidence type="ECO:0000313" key="1">
    <source>
        <dbReference type="EMBL" id="AUB41837.1"/>
    </source>
</evidence>
<dbReference type="PANTHER" id="PTHR34849:SF1">
    <property type="entry name" value="SLR0770 PROTEIN"/>
    <property type="match status" value="1"/>
</dbReference>
<protein>
    <submittedName>
        <fullName evidence="1">Uncharacterized protein</fullName>
    </submittedName>
</protein>
<gene>
    <name evidence="1" type="ORF">COO91_07919</name>
</gene>
<dbReference type="AlphaFoldDB" id="A0A2K8T2C0"/>
<accession>A0A2K8T2C0</accession>